<feature type="region of interest" description="Disordered" evidence="12">
    <location>
        <begin position="1015"/>
        <end position="1038"/>
    </location>
</feature>
<keyword evidence="8" id="KW-0445">Lipid transport</keyword>
<organism evidence="13 14">
    <name type="scientific">Rotaria socialis</name>
    <dbReference type="NCBI Taxonomy" id="392032"/>
    <lineage>
        <taxon>Eukaryota</taxon>
        <taxon>Metazoa</taxon>
        <taxon>Spiralia</taxon>
        <taxon>Gnathifera</taxon>
        <taxon>Rotifera</taxon>
        <taxon>Eurotatoria</taxon>
        <taxon>Bdelloidea</taxon>
        <taxon>Philodinida</taxon>
        <taxon>Philodinidae</taxon>
        <taxon>Rotaria</taxon>
    </lineage>
</organism>
<evidence type="ECO:0000313" key="14">
    <source>
        <dbReference type="Proteomes" id="UP000663848"/>
    </source>
</evidence>
<dbReference type="GO" id="GO:0006869">
    <property type="term" value="P:lipid transport"/>
    <property type="evidence" value="ECO:0007669"/>
    <property type="project" value="UniProtKB-KW"/>
</dbReference>
<dbReference type="GO" id="GO:0005789">
    <property type="term" value="C:endoplasmic reticulum membrane"/>
    <property type="evidence" value="ECO:0007669"/>
    <property type="project" value="UniProtKB-SubCell"/>
</dbReference>
<gene>
    <name evidence="13" type="ORF">QYT958_LOCUS2283</name>
</gene>
<sequence length="2123" mass="240152">MPWQSFIPWSNSLKTRACRQLIHHYLGVFFQEKLSLDQLSVDLFSGRSQVKDVILNLNALNESLTNNNIPLEIVKAYVGEINLSIPWTSLLRDNSTLDIKDLEITIRPKQTNDQKLTDAGFELSTMFNSMNTSMLIAQECLKNETEEDTTYQGLETFAATIDSKRLNVLLFFYKKFQCNTQLKLELTTNFLARVRVTLTDTVIRLEHLINDGENGVALEIRIKKFEYFDSEATSIDMTVALDSNALIRPTVFTNKNFVLSGVTLYTDEFSIFKNSSSMTESSVLNLSNRLIADSMMTSVLTNSSSGMMTTTTGGNTRMVGYETFDPILCLTISGKQDIRLKLKQSEQIFGPKVEIEAGCGSVNCLLTPKQLQSLTILLAAYQKAALHSTSDPALYNTSYGNTRRMTEDDFKRIEQNAAEEIRRKNCQMSAQQYDDDNYHYADLDNTADPSESMFCSVEGMSLSNDLTSSYTSSRPDSISTTSHRYRRSSSHQHSSSNQPTTDKTRLKEQAKRLFEQGRSIISMKCRFQFNFISLCLLHRDIQTSSTSLREFSDAYFSNISTINTSGILDDRQINEYRLKYSQACFNDHLLLLGKPLIIDFSQQSAENCLSLELDIRLSSADLCECLRPENTNIKPNTMNDTKQMIFNRLLSFIRSNETNFDSLSSFQVPYNSVQPSIQVSIMNFDINQNKKKKSSNAFTRNLAALRPFTDVNIRLGSCQIDFDISIIDRIYSSINACQAYNSPSTNNNANDSVSMLTVSSPNCILNLRFPIADLQPLNKRRPWWIQCVQKEILVFDLKQVQFQSNFDNNESTTLTTTSDSIQVYYMNNSDAERSQIAQLSSSNGKVIKITVNINDLKDFAMNQLNNNPMTDTLFDSVFCRLPTNDKKLPLKNKNTLNDNRQVLEVADAETIHEFITSCSEETKLYLHISIPYVFIYVPDQVFLDTIYNRFVNNLLMWESSVPVNNDIPAHMFVTANNFNNQLTNSYRYTSPEQLDQTFQTCQSINRRYTSQSFDNDQILSDDDDDTDEGGLTPKVSKKKGPNELFMRFDVQDIHLALNAPMNLRSFTDSYSEYLRFNFGLISIDLTPNTSIPFLSGDKTLKESRTSNSNIGEFRIDAQGLTLAFVDGYQGDVNLQYFCFLSQSALLFHNGHGTVMKSNTSLKEVLSRSLPELITRLPSDAFPKYNNNGTMVRAAYEIRTTGDRADGKQKIIRGSLTIEGAMLHQRIVPKTESWLLQLIELFDLVDEDIPGYIPTTALVEWHLEFRHCAIHYRPLYFDSKCFVAIDSLTLTNTFVKNSKTTLLELNLDDWAIYLSKQKHDRYKIDLLNDYICIISGGAFEIKLCFNEPVENTAMMDPLVDIRIACNMIHIRSCSDSANALIELLKYVITDGDLQQPTNEIRRSSTPVERKRNDRPVRLLNDDTINNEQLTIDDTSNQMLLIEDAMKPIGSLDRSVIQSEDDGNVLSNSHSDDIERGSVFASSSFDKDDDSPLFNQQQMRNIGENNGGFEFIDREIGMCRPPKNGVCEVHVLSDTAVQIHENYFAKPLERNDILNAPAHLPVPTLRFSIRQISIVWHIYGGSDFATPKPNDSHEQPIQLNINEPARFSSSAGSSPTQEKAGGRLYSSYDTTRVARHERGGPCRDLRTSMEFCISKARCQYETYSEQEKVSSRCVFAIHEFEIRDRLLARSEINKFLYLYTTEAAPRRTYADMLAVKILITKPEGYVMKTADDDFENSVESKSSSEPLECEIKVSLQPLRINIDQDTLVFMRNFFVNLTNTTNNREISAAISVTEQNLNSTTTEYPLSSLDSDLSSSPLSRTTSSPTLNATTTATTTNDSSQSSSSSVFIKHFVFSPACTIRIDYHGKLRNEQLFESGPLLHLLIGLAQLAKVDIYLKRISYKNGLLGYEKLLRFLLNEWLNDIRPTDVIKGIVPLSSISQIVIGIKDLFYLPIDQYRRDGRVFLGIQRGASSFTTSTALALIELSSQLVRCAHLAALLCFELVSSSTTLNDEPISTSSSASSSSQAIMVRNHQPPNDIREGVTYAVNVFRQSFNTTSHQLKTEAQLGRRRKGFLGVVGGLLRQMPSVAIQPIVTTTKAAENVLVGVRNQIDRDKRNDDKEKYRSE</sequence>
<accession>A0A820TGY6</accession>
<dbReference type="PANTHER" id="PTHR13190:SF1">
    <property type="entry name" value="AUTOPHAGY-RELATED 2, ISOFORM A"/>
    <property type="match status" value="1"/>
</dbReference>
<dbReference type="GO" id="GO:0061723">
    <property type="term" value="P:glycophagy"/>
    <property type="evidence" value="ECO:0007669"/>
    <property type="project" value="TreeGrafter"/>
</dbReference>
<evidence type="ECO:0000256" key="9">
    <source>
        <dbReference type="ARBA" id="ARBA00023136"/>
    </source>
</evidence>
<dbReference type="GO" id="GO:0061908">
    <property type="term" value="C:phagophore"/>
    <property type="evidence" value="ECO:0007669"/>
    <property type="project" value="TreeGrafter"/>
</dbReference>
<evidence type="ECO:0000256" key="11">
    <source>
        <dbReference type="ARBA" id="ARBA00024615"/>
    </source>
</evidence>
<comment type="caution">
    <text evidence="13">The sequence shown here is derived from an EMBL/GenBank/DDBJ whole genome shotgun (WGS) entry which is preliminary data.</text>
</comment>
<dbReference type="Proteomes" id="UP000663848">
    <property type="component" value="Unassembled WGS sequence"/>
</dbReference>
<evidence type="ECO:0000256" key="1">
    <source>
        <dbReference type="ARBA" id="ARBA00004406"/>
    </source>
</evidence>
<comment type="catalytic activity">
    <reaction evidence="10">
        <text>a 1,2-diacyl-sn-glycero-3-phospho-L-serine(in) = a 1,2-diacyl-sn-glycero-3-phospho-L-serine(out)</text>
        <dbReference type="Rhea" id="RHEA:38663"/>
        <dbReference type="ChEBI" id="CHEBI:57262"/>
    </reaction>
</comment>
<dbReference type="GO" id="GO:0034727">
    <property type="term" value="P:piecemeal microautophagy of the nucleus"/>
    <property type="evidence" value="ECO:0007669"/>
    <property type="project" value="TreeGrafter"/>
</dbReference>
<comment type="similarity">
    <text evidence="3">Belongs to the ATG2 family.</text>
</comment>
<dbReference type="Pfam" id="PF13329">
    <property type="entry name" value="ATG2_CAD"/>
    <property type="match status" value="3"/>
</dbReference>
<evidence type="ECO:0000256" key="10">
    <source>
        <dbReference type="ARBA" id="ARBA00024479"/>
    </source>
</evidence>
<feature type="region of interest" description="Disordered" evidence="12">
    <location>
        <begin position="465"/>
        <end position="505"/>
    </location>
</feature>
<dbReference type="InterPro" id="IPR026849">
    <property type="entry name" value="ATG2"/>
</dbReference>
<evidence type="ECO:0000256" key="8">
    <source>
        <dbReference type="ARBA" id="ARBA00023055"/>
    </source>
</evidence>
<dbReference type="GO" id="GO:0061709">
    <property type="term" value="P:reticulophagy"/>
    <property type="evidence" value="ECO:0007669"/>
    <property type="project" value="TreeGrafter"/>
</dbReference>
<evidence type="ECO:0000256" key="5">
    <source>
        <dbReference type="ARBA" id="ARBA00022448"/>
    </source>
</evidence>
<dbReference type="GO" id="GO:0000422">
    <property type="term" value="P:autophagy of mitochondrion"/>
    <property type="evidence" value="ECO:0007669"/>
    <property type="project" value="TreeGrafter"/>
</dbReference>
<feature type="region of interest" description="Disordered" evidence="12">
    <location>
        <begin position="1806"/>
        <end position="1841"/>
    </location>
</feature>
<name>A0A820TGY6_9BILA</name>
<evidence type="ECO:0000256" key="4">
    <source>
        <dbReference type="ARBA" id="ARBA00018070"/>
    </source>
</evidence>
<proteinExistence type="inferred from homology"/>
<dbReference type="PANTHER" id="PTHR13190">
    <property type="entry name" value="AUTOPHAGY-RELATED 2, ISOFORM A"/>
    <property type="match status" value="1"/>
</dbReference>
<dbReference type="EMBL" id="CAJOBR010000146">
    <property type="protein sequence ID" value="CAF4471833.1"/>
    <property type="molecule type" value="Genomic_DNA"/>
</dbReference>
<reference evidence="13" key="1">
    <citation type="submission" date="2021-02" db="EMBL/GenBank/DDBJ databases">
        <authorList>
            <person name="Nowell W R."/>
        </authorList>
    </citation>
    <scope>NUCLEOTIDE SEQUENCE</scope>
</reference>
<comment type="subcellular location">
    <subcellularLocation>
        <location evidence="1">Endoplasmic reticulum membrane</location>
        <topology evidence="1">Peripheral membrane protein</topology>
    </subcellularLocation>
    <subcellularLocation>
        <location evidence="2">Preautophagosomal structure membrane</location>
        <topology evidence="2">Peripheral membrane protein</topology>
    </subcellularLocation>
</comment>
<evidence type="ECO:0000256" key="3">
    <source>
        <dbReference type="ARBA" id="ARBA00009714"/>
    </source>
</evidence>
<dbReference type="GO" id="GO:0043495">
    <property type="term" value="F:protein-membrane adaptor activity"/>
    <property type="evidence" value="ECO:0007669"/>
    <property type="project" value="TreeGrafter"/>
</dbReference>
<keyword evidence="5" id="KW-0813">Transport</keyword>
<dbReference type="GO" id="GO:0034045">
    <property type="term" value="C:phagophore assembly site membrane"/>
    <property type="evidence" value="ECO:0007669"/>
    <property type="project" value="UniProtKB-SubCell"/>
</dbReference>
<evidence type="ECO:0000256" key="7">
    <source>
        <dbReference type="ARBA" id="ARBA00023006"/>
    </source>
</evidence>
<evidence type="ECO:0000313" key="13">
    <source>
        <dbReference type="EMBL" id="CAF4471833.1"/>
    </source>
</evidence>
<protein>
    <recommendedName>
        <fullName evidence="4">Autophagy-related protein 2</fullName>
    </recommendedName>
</protein>
<feature type="compositionally biased region" description="Polar residues" evidence="12">
    <location>
        <begin position="465"/>
        <end position="476"/>
    </location>
</feature>
<keyword evidence="7" id="KW-0072">Autophagy</keyword>
<dbReference type="GO" id="GO:0032266">
    <property type="term" value="F:phosphatidylinositol-3-phosphate binding"/>
    <property type="evidence" value="ECO:0007669"/>
    <property type="project" value="TreeGrafter"/>
</dbReference>
<feature type="compositionally biased region" description="Acidic residues" evidence="12">
    <location>
        <begin position="1019"/>
        <end position="1028"/>
    </location>
</feature>
<evidence type="ECO:0000256" key="2">
    <source>
        <dbReference type="ARBA" id="ARBA00004623"/>
    </source>
</evidence>
<evidence type="ECO:0000256" key="6">
    <source>
        <dbReference type="ARBA" id="ARBA00022824"/>
    </source>
</evidence>
<keyword evidence="9" id="KW-0472">Membrane</keyword>
<evidence type="ECO:0000256" key="12">
    <source>
        <dbReference type="SAM" id="MobiDB-lite"/>
    </source>
</evidence>
<keyword evidence="6" id="KW-0256">Endoplasmic reticulum</keyword>
<comment type="catalytic activity">
    <reaction evidence="11">
        <text>a 1,2-diacyl-sn-glycero-3-phosphoethanolamine(in) = a 1,2-diacyl-sn-glycero-3-phosphoethanolamine(out)</text>
        <dbReference type="Rhea" id="RHEA:38895"/>
        <dbReference type="ChEBI" id="CHEBI:64612"/>
    </reaction>
</comment>
<dbReference type="GO" id="GO:0000045">
    <property type="term" value="P:autophagosome assembly"/>
    <property type="evidence" value="ECO:0007669"/>
    <property type="project" value="TreeGrafter"/>
</dbReference>